<dbReference type="PANTHER" id="PTHR35936">
    <property type="entry name" value="MEMBRANE-BOUND LYTIC MUREIN TRANSGLYCOSYLASE F"/>
    <property type="match status" value="1"/>
</dbReference>
<name>M1WK77_PSEP2</name>
<evidence type="ECO:0000313" key="3">
    <source>
        <dbReference type="EMBL" id="CCH49121.1"/>
    </source>
</evidence>
<dbReference type="SMART" id="SM00062">
    <property type="entry name" value="PBPb"/>
    <property type="match status" value="1"/>
</dbReference>
<dbReference type="KEGG" id="dpi:BN4_11886"/>
<evidence type="ECO:0000313" key="4">
    <source>
        <dbReference type="Proteomes" id="UP000011724"/>
    </source>
</evidence>
<feature type="domain" description="Solute-binding protein family 3/N-terminal" evidence="2">
    <location>
        <begin position="53"/>
        <end position="272"/>
    </location>
</feature>
<dbReference type="BioCyc" id="DPIE1322246:BN4_RS09460-MONOMER"/>
<sequence>MIFRSDRSIYSLAERGTGEYRDSMFFPIQFPLACLVVLPLLFSSVFASAQENLLPIVYEDYPPYEYRENGKDKGMNLDLISEAFRRMGKTPLFEPRPWKRALFELKNGDILALSSGFRTPRREKIIFFPDEPLAMETNVVVVPADSELTVTCLADLQGLRVGIVRDYIYGHGIDEMKGFHRIEANSSHQLVRMLANRRMDAAVGNKAVLRHIAKKNGMLEHIRFTYEIGCDPLYLMFSRSRGEEAKILARDFGVAIREMHQDGTFKAIIDRY</sequence>
<dbReference type="Proteomes" id="UP000011724">
    <property type="component" value="Chromosome"/>
</dbReference>
<keyword evidence="4" id="KW-1185">Reference proteome</keyword>
<dbReference type="Gene3D" id="3.40.190.10">
    <property type="entry name" value="Periplasmic binding protein-like II"/>
    <property type="match status" value="2"/>
</dbReference>
<organism evidence="3 4">
    <name type="scientific">Pseudodesulfovibrio piezophilus (strain DSM 21447 / JCM 15486 / C1TLV30)</name>
    <name type="common">Desulfovibrio piezophilus</name>
    <dbReference type="NCBI Taxonomy" id="1322246"/>
    <lineage>
        <taxon>Bacteria</taxon>
        <taxon>Pseudomonadati</taxon>
        <taxon>Thermodesulfobacteriota</taxon>
        <taxon>Desulfovibrionia</taxon>
        <taxon>Desulfovibrionales</taxon>
        <taxon>Desulfovibrionaceae</taxon>
    </lineage>
</organism>
<dbReference type="EMBL" id="FO203427">
    <property type="protein sequence ID" value="CCH49121.1"/>
    <property type="molecule type" value="Genomic_DNA"/>
</dbReference>
<keyword evidence="1" id="KW-0732">Signal</keyword>
<dbReference type="InterPro" id="IPR001638">
    <property type="entry name" value="Solute-binding_3/MltF_N"/>
</dbReference>
<dbReference type="Pfam" id="PF00497">
    <property type="entry name" value="SBP_bac_3"/>
    <property type="match status" value="1"/>
</dbReference>
<gene>
    <name evidence="3" type="ordered locus">BN4_11886</name>
</gene>
<evidence type="ECO:0000259" key="2">
    <source>
        <dbReference type="SMART" id="SM00062"/>
    </source>
</evidence>
<dbReference type="eggNOG" id="COG0834">
    <property type="taxonomic scope" value="Bacteria"/>
</dbReference>
<reference evidence="3 4" key="1">
    <citation type="journal article" date="2013" name="PLoS ONE">
        <title>The first genomic and proteomic characterization of a deep-sea sulfate reducer: insights into the piezophilic lifestyle of Desulfovibrio piezophilus.</title>
        <authorList>
            <person name="Pradel N."/>
            <person name="Ji B."/>
            <person name="Gimenez G."/>
            <person name="Talla E."/>
            <person name="Lenoble P."/>
            <person name="Garel M."/>
            <person name="Tamburini C."/>
            <person name="Fourquet P."/>
            <person name="Lebrun R."/>
            <person name="Bertin P."/>
            <person name="Denis Y."/>
            <person name="Pophillat M."/>
            <person name="Barbe V."/>
            <person name="Ollivier B."/>
            <person name="Dolla A."/>
        </authorList>
    </citation>
    <scope>NUCLEOTIDE SEQUENCE [LARGE SCALE GENOMIC DNA]</scope>
    <source>
        <strain evidence="4">DSM 10523 / SB164P1</strain>
    </source>
</reference>
<dbReference type="SUPFAM" id="SSF53850">
    <property type="entry name" value="Periplasmic binding protein-like II"/>
    <property type="match status" value="1"/>
</dbReference>
<dbReference type="HOGENOM" id="CLU_064076_8_0_7"/>
<dbReference type="PANTHER" id="PTHR35936:SF25">
    <property type="entry name" value="ABC TRANSPORTER SUBSTRATE-BINDING PROTEIN"/>
    <property type="match status" value="1"/>
</dbReference>
<dbReference type="STRING" id="1322246.BN4_11886"/>
<protein>
    <submittedName>
        <fullName evidence="3">Extracellular solute-binding protein family 3</fullName>
    </submittedName>
</protein>
<dbReference type="AlphaFoldDB" id="M1WK77"/>
<dbReference type="PATRIC" id="fig|879567.3.peg.1993"/>
<proteinExistence type="predicted"/>
<reference evidence="4" key="2">
    <citation type="journal article" date="2013" name="Stand. Genomic Sci.">
        <title>Complete genome sequence of Desulfocapsa sulfexigens, a marine deltaproteobacterium specialized in disproportionating inorganic sulfur compounds.</title>
        <authorList>
            <person name="Finster K.W."/>
            <person name="Kjeldsen K.U."/>
            <person name="Kube M."/>
            <person name="Reinhardt R."/>
            <person name="Mussmann M."/>
            <person name="Amann R."/>
            <person name="Schreiber L."/>
        </authorList>
    </citation>
    <scope>NUCLEOTIDE SEQUENCE [LARGE SCALE GENOMIC DNA]</scope>
    <source>
        <strain evidence="4">DSM 10523 / SB164P1</strain>
    </source>
</reference>
<evidence type="ECO:0000256" key="1">
    <source>
        <dbReference type="ARBA" id="ARBA00022729"/>
    </source>
</evidence>
<accession>M1WK77</accession>